<organism evidence="2 3">
    <name type="scientific">Burkholderia thailandensis</name>
    <dbReference type="NCBI Taxonomy" id="57975"/>
    <lineage>
        <taxon>Bacteria</taxon>
        <taxon>Pseudomonadati</taxon>
        <taxon>Pseudomonadota</taxon>
        <taxon>Betaproteobacteria</taxon>
        <taxon>Burkholderiales</taxon>
        <taxon>Burkholderiaceae</taxon>
        <taxon>Burkholderia</taxon>
        <taxon>pseudomallei group</taxon>
    </lineage>
</organism>
<gene>
    <name evidence="2" type="ORF">C7S16_1904</name>
</gene>
<dbReference type="EMBL" id="QXCT01000002">
    <property type="protein sequence ID" value="MDW9257382.1"/>
    <property type="molecule type" value="Genomic_DNA"/>
</dbReference>
<dbReference type="AlphaFoldDB" id="A0AAW9D5V1"/>
<feature type="compositionally biased region" description="Basic and acidic residues" evidence="1">
    <location>
        <begin position="15"/>
        <end position="30"/>
    </location>
</feature>
<accession>A0AAW9D5V1</accession>
<dbReference type="Proteomes" id="UP001272137">
    <property type="component" value="Unassembled WGS sequence"/>
</dbReference>
<feature type="region of interest" description="Disordered" evidence="1">
    <location>
        <begin position="1"/>
        <end position="46"/>
    </location>
</feature>
<name>A0AAW9D5V1_BURTH</name>
<evidence type="ECO:0000313" key="3">
    <source>
        <dbReference type="Proteomes" id="UP001272137"/>
    </source>
</evidence>
<comment type="caution">
    <text evidence="2">The sequence shown here is derived from an EMBL/GenBank/DDBJ whole genome shotgun (WGS) entry which is preliminary data.</text>
</comment>
<sequence length="46" mass="5394">MLATVRPRRAAPGDTEPKRAAVSRNRDMMPKQRGRLRPRSRKRPIR</sequence>
<protein>
    <submittedName>
        <fullName evidence="2">Uncharacterized protein</fullName>
    </submittedName>
</protein>
<evidence type="ECO:0000313" key="2">
    <source>
        <dbReference type="EMBL" id="MDW9257382.1"/>
    </source>
</evidence>
<evidence type="ECO:0000256" key="1">
    <source>
        <dbReference type="SAM" id="MobiDB-lite"/>
    </source>
</evidence>
<feature type="compositionally biased region" description="Basic residues" evidence="1">
    <location>
        <begin position="32"/>
        <end position="46"/>
    </location>
</feature>
<reference evidence="2" key="1">
    <citation type="submission" date="2018-08" db="EMBL/GenBank/DDBJ databases">
        <title>Identification of Burkholderia cepacia strains that express a Burkholderia pseudomallei-like capsular polysaccharide.</title>
        <authorList>
            <person name="Burtnick M.N."/>
            <person name="Vongsouvath M."/>
            <person name="Newton P."/>
            <person name="Wuthiekanun V."/>
            <person name="Limmathurotsakul D."/>
            <person name="Brett P.J."/>
            <person name="Chantratita N."/>
            <person name="Dance D.A."/>
        </authorList>
    </citation>
    <scope>NUCLEOTIDE SEQUENCE</scope>
    <source>
        <strain evidence="2">SBXCC001</strain>
    </source>
</reference>
<proteinExistence type="predicted"/>